<dbReference type="Proteomes" id="UP001631957">
    <property type="component" value="Unassembled WGS sequence"/>
</dbReference>
<dbReference type="EMBL" id="JBJVNI010000001">
    <property type="protein sequence ID" value="MFM9607536.1"/>
    <property type="molecule type" value="Genomic_DNA"/>
</dbReference>
<dbReference type="Gene3D" id="1.25.40.10">
    <property type="entry name" value="Tetratricopeptide repeat domain"/>
    <property type="match status" value="1"/>
</dbReference>
<name>A0ABW9HIC2_9ACTN</name>
<dbReference type="RefSeq" id="WP_409120259.1">
    <property type="nucleotide sequence ID" value="NZ_JBJVNI010000001.1"/>
</dbReference>
<gene>
    <name evidence="1" type="ORF">ACKI18_02310</name>
</gene>
<comment type="caution">
    <text evidence="1">The sequence shown here is derived from an EMBL/GenBank/DDBJ whole genome shotgun (WGS) entry which is preliminary data.</text>
</comment>
<proteinExistence type="predicted"/>
<keyword evidence="2" id="KW-1185">Reference proteome</keyword>
<dbReference type="SUPFAM" id="SSF48452">
    <property type="entry name" value="TPR-like"/>
    <property type="match status" value="1"/>
</dbReference>
<dbReference type="InterPro" id="IPR011990">
    <property type="entry name" value="TPR-like_helical_dom_sf"/>
</dbReference>
<sequence length="417" mass="44569">MARSRVPNARLRAFIEETGWTQAGLARAVNAIGRESGLRLDYDRTSVAHWLTGSRPADRVVLLVCEALSRRTGRVVGPQEAGFALVAERVPHQRARTADRQLAELIMGVAADTPYRPAATSVLAADGVAPGAGLVTGAARGAVSFFAQAFLAQGGGFARTTLRTYLSEATARQLREARGPARAALHAEAARLTLLLGRMYADDLQHGAAQRCYLTAWNLAAAAGHRESAVIAVRTLSAQAYRLGHRAAADAAARAAVRAADGVPRPLRAFAQAQSAVTAASRGDRREAMRALLLAEGAVSEPGEGPMRPFEAYARGDFEYQRAETLLVLGRPQEAARALRHALAARPRDDRRGAALTRLRLASVLLSLGRADEAHTHLHVVREEFATLRSAALTRTLDSLTRSLTRATGRRTAPAGR</sequence>
<protein>
    <submittedName>
        <fullName evidence="1">Uncharacterized protein</fullName>
    </submittedName>
</protein>
<reference evidence="1 2" key="1">
    <citation type="submission" date="2024-12" db="EMBL/GenBank/DDBJ databases">
        <title>Forecasting of Potato common scab and diversities of Pathogenic streptomyces spp. in china.</title>
        <authorList>
            <person name="Handique U."/>
            <person name="Wu J."/>
        </authorList>
    </citation>
    <scope>NUCLEOTIDE SEQUENCE [LARGE SCALE GENOMIC DNA]</scope>
    <source>
        <strain evidence="1 2">ZRIMU1530</strain>
    </source>
</reference>
<evidence type="ECO:0000313" key="1">
    <source>
        <dbReference type="EMBL" id="MFM9607536.1"/>
    </source>
</evidence>
<accession>A0ABW9HIC2</accession>
<evidence type="ECO:0000313" key="2">
    <source>
        <dbReference type="Proteomes" id="UP001631957"/>
    </source>
</evidence>
<organism evidence="1 2">
    <name type="scientific">Streptomyces niveiscabiei</name>
    <dbReference type="NCBI Taxonomy" id="164115"/>
    <lineage>
        <taxon>Bacteria</taxon>
        <taxon>Bacillati</taxon>
        <taxon>Actinomycetota</taxon>
        <taxon>Actinomycetes</taxon>
        <taxon>Kitasatosporales</taxon>
        <taxon>Streptomycetaceae</taxon>
        <taxon>Streptomyces</taxon>
    </lineage>
</organism>